<evidence type="ECO:0000256" key="2">
    <source>
        <dbReference type="SAM" id="Phobius"/>
    </source>
</evidence>
<feature type="compositionally biased region" description="Polar residues" evidence="1">
    <location>
        <begin position="12"/>
        <end position="41"/>
    </location>
</feature>
<accession>A0A0D0DJ66</accession>
<evidence type="ECO:0000313" key="4">
    <source>
        <dbReference type="Proteomes" id="UP000054538"/>
    </source>
</evidence>
<feature type="region of interest" description="Disordered" evidence="1">
    <location>
        <begin position="1"/>
        <end position="44"/>
    </location>
</feature>
<keyword evidence="2" id="KW-0472">Membrane</keyword>
<name>A0A0D0DJ66_9AGAM</name>
<feature type="transmembrane region" description="Helical" evidence="2">
    <location>
        <begin position="76"/>
        <end position="99"/>
    </location>
</feature>
<dbReference type="OrthoDB" id="3266475at2759"/>
<keyword evidence="2" id="KW-0812">Transmembrane</keyword>
<dbReference type="Proteomes" id="UP000054538">
    <property type="component" value="Unassembled WGS sequence"/>
</dbReference>
<keyword evidence="2" id="KW-1133">Transmembrane helix</keyword>
<evidence type="ECO:0000256" key="1">
    <source>
        <dbReference type="SAM" id="MobiDB-lite"/>
    </source>
</evidence>
<reference evidence="3 4" key="1">
    <citation type="submission" date="2014-04" db="EMBL/GenBank/DDBJ databases">
        <authorList>
            <consortium name="DOE Joint Genome Institute"/>
            <person name="Kuo A."/>
            <person name="Kohler A."/>
            <person name="Jargeat P."/>
            <person name="Nagy L.G."/>
            <person name="Floudas D."/>
            <person name="Copeland A."/>
            <person name="Barry K.W."/>
            <person name="Cichocki N."/>
            <person name="Veneault-Fourrey C."/>
            <person name="LaButti K."/>
            <person name="Lindquist E.A."/>
            <person name="Lipzen A."/>
            <person name="Lundell T."/>
            <person name="Morin E."/>
            <person name="Murat C."/>
            <person name="Sun H."/>
            <person name="Tunlid A."/>
            <person name="Henrissat B."/>
            <person name="Grigoriev I.V."/>
            <person name="Hibbett D.S."/>
            <person name="Martin F."/>
            <person name="Nordberg H.P."/>
            <person name="Cantor M.N."/>
            <person name="Hua S.X."/>
        </authorList>
    </citation>
    <scope>NUCLEOTIDE SEQUENCE [LARGE SCALE GENOMIC DNA]</scope>
    <source>
        <strain evidence="3 4">Ve08.2h10</strain>
    </source>
</reference>
<feature type="non-terminal residue" evidence="3">
    <location>
        <position position="121"/>
    </location>
</feature>
<protein>
    <submittedName>
        <fullName evidence="3">Uncharacterized protein</fullName>
    </submittedName>
</protein>
<proteinExistence type="predicted"/>
<reference evidence="4" key="2">
    <citation type="submission" date="2015-01" db="EMBL/GenBank/DDBJ databases">
        <title>Evolutionary Origins and Diversification of the Mycorrhizal Mutualists.</title>
        <authorList>
            <consortium name="DOE Joint Genome Institute"/>
            <consortium name="Mycorrhizal Genomics Consortium"/>
            <person name="Kohler A."/>
            <person name="Kuo A."/>
            <person name="Nagy L.G."/>
            <person name="Floudas D."/>
            <person name="Copeland A."/>
            <person name="Barry K.W."/>
            <person name="Cichocki N."/>
            <person name="Veneault-Fourrey C."/>
            <person name="LaButti K."/>
            <person name="Lindquist E.A."/>
            <person name="Lipzen A."/>
            <person name="Lundell T."/>
            <person name="Morin E."/>
            <person name="Murat C."/>
            <person name="Riley R."/>
            <person name="Ohm R."/>
            <person name="Sun H."/>
            <person name="Tunlid A."/>
            <person name="Henrissat B."/>
            <person name="Grigoriev I.V."/>
            <person name="Hibbett D.S."/>
            <person name="Martin F."/>
        </authorList>
    </citation>
    <scope>NUCLEOTIDE SEQUENCE [LARGE SCALE GENOMIC DNA]</scope>
    <source>
        <strain evidence="4">Ve08.2h10</strain>
    </source>
</reference>
<evidence type="ECO:0000313" key="3">
    <source>
        <dbReference type="EMBL" id="KIK91113.1"/>
    </source>
</evidence>
<feature type="non-terminal residue" evidence="3">
    <location>
        <position position="1"/>
    </location>
</feature>
<keyword evidence="4" id="KW-1185">Reference proteome</keyword>
<sequence length="121" mass="12858">LPGLKGFGETLISPSAEPTTSRPASERSQTSTVTPKTNAEATMNPPATIETAVASRPTTLPISGASQVSDYTSKTWQIIGIAIIAILFVAVSITCAMFFDRLWGFVKDIVRGKTRSVGLEE</sequence>
<dbReference type="InParanoid" id="A0A0D0DJ66"/>
<organism evidence="3 4">
    <name type="scientific">Paxillus rubicundulus Ve08.2h10</name>
    <dbReference type="NCBI Taxonomy" id="930991"/>
    <lineage>
        <taxon>Eukaryota</taxon>
        <taxon>Fungi</taxon>
        <taxon>Dikarya</taxon>
        <taxon>Basidiomycota</taxon>
        <taxon>Agaricomycotina</taxon>
        <taxon>Agaricomycetes</taxon>
        <taxon>Agaricomycetidae</taxon>
        <taxon>Boletales</taxon>
        <taxon>Paxilineae</taxon>
        <taxon>Paxillaceae</taxon>
        <taxon>Paxillus</taxon>
    </lineage>
</organism>
<gene>
    <name evidence="3" type="ORF">PAXRUDRAFT_102939</name>
</gene>
<dbReference type="AlphaFoldDB" id="A0A0D0DJ66"/>
<dbReference type="EMBL" id="KN825425">
    <property type="protein sequence ID" value="KIK91113.1"/>
    <property type="molecule type" value="Genomic_DNA"/>
</dbReference>
<dbReference type="HOGENOM" id="CLU_2043700_0_0_1"/>